<protein>
    <submittedName>
        <fullName evidence="1">Uncharacterized protein</fullName>
    </submittedName>
</protein>
<dbReference type="OrthoDB" id="5365701at2759"/>
<dbReference type="Gramene" id="KFK25426">
    <property type="protein sequence ID" value="KFK25426"/>
    <property type="gene ID" value="AALP_AA8G113500"/>
</dbReference>
<dbReference type="InterPro" id="IPR046346">
    <property type="entry name" value="Aminoacid_DH-like_N_sf"/>
</dbReference>
<dbReference type="Proteomes" id="UP000029120">
    <property type="component" value="Chromosome 8"/>
</dbReference>
<organism evidence="1 2">
    <name type="scientific">Arabis alpina</name>
    <name type="common">Alpine rock-cress</name>
    <dbReference type="NCBI Taxonomy" id="50452"/>
    <lineage>
        <taxon>Eukaryota</taxon>
        <taxon>Viridiplantae</taxon>
        <taxon>Streptophyta</taxon>
        <taxon>Embryophyta</taxon>
        <taxon>Tracheophyta</taxon>
        <taxon>Spermatophyta</taxon>
        <taxon>Magnoliopsida</taxon>
        <taxon>eudicotyledons</taxon>
        <taxon>Gunneridae</taxon>
        <taxon>Pentapetalae</taxon>
        <taxon>rosids</taxon>
        <taxon>malvids</taxon>
        <taxon>Brassicales</taxon>
        <taxon>Brassicaceae</taxon>
        <taxon>Arabideae</taxon>
        <taxon>Arabis</taxon>
    </lineage>
</organism>
<dbReference type="OMA" id="ANYDTAN"/>
<proteinExistence type="predicted"/>
<evidence type="ECO:0000313" key="1">
    <source>
        <dbReference type="EMBL" id="KFK25426.1"/>
    </source>
</evidence>
<dbReference type="Gene3D" id="1.20.1370.30">
    <property type="match status" value="1"/>
</dbReference>
<keyword evidence="2" id="KW-1185">Reference proteome</keyword>
<dbReference type="AlphaFoldDB" id="A0A087G6C4"/>
<accession>A0A087G6C4</accession>
<evidence type="ECO:0000313" key="2">
    <source>
        <dbReference type="Proteomes" id="UP000029120"/>
    </source>
</evidence>
<reference evidence="2" key="1">
    <citation type="journal article" date="2015" name="Nat. Plants">
        <title>Genome expansion of Arabis alpina linked with retrotransposition and reduced symmetric DNA methylation.</title>
        <authorList>
            <person name="Willing E.M."/>
            <person name="Rawat V."/>
            <person name="Mandakova T."/>
            <person name="Maumus F."/>
            <person name="James G.V."/>
            <person name="Nordstroem K.J."/>
            <person name="Becker C."/>
            <person name="Warthmann N."/>
            <person name="Chica C."/>
            <person name="Szarzynska B."/>
            <person name="Zytnicki M."/>
            <person name="Albani M.C."/>
            <person name="Kiefer C."/>
            <person name="Bergonzi S."/>
            <person name="Castaings L."/>
            <person name="Mateos J.L."/>
            <person name="Berns M.C."/>
            <person name="Bujdoso N."/>
            <person name="Piofczyk T."/>
            <person name="de Lorenzo L."/>
            <person name="Barrero-Sicilia C."/>
            <person name="Mateos I."/>
            <person name="Piednoel M."/>
            <person name="Hagmann J."/>
            <person name="Chen-Min-Tao R."/>
            <person name="Iglesias-Fernandez R."/>
            <person name="Schuster S.C."/>
            <person name="Alonso-Blanco C."/>
            <person name="Roudier F."/>
            <person name="Carbonero P."/>
            <person name="Paz-Ares J."/>
            <person name="Davis S.J."/>
            <person name="Pecinka A."/>
            <person name="Quesneville H."/>
            <person name="Colot V."/>
            <person name="Lysak M.A."/>
            <person name="Weigel D."/>
            <person name="Coupland G."/>
            <person name="Schneeberger K."/>
        </authorList>
    </citation>
    <scope>NUCLEOTIDE SEQUENCE [LARGE SCALE GENOMIC DNA]</scope>
    <source>
        <strain evidence="2">cv. Pajares</strain>
    </source>
</reference>
<sequence length="37" mass="4288">MRDPRYNKGLAFTDKERDAHYLTGLLPPVVISQEVQE</sequence>
<dbReference type="SUPFAM" id="SSF53223">
    <property type="entry name" value="Aminoacid dehydrogenase-like, N-terminal domain"/>
    <property type="match status" value="1"/>
</dbReference>
<name>A0A087G6C4_ARAAL</name>
<gene>
    <name evidence="1" type="ordered locus">AALP_Aa8g113500</name>
</gene>
<dbReference type="eggNOG" id="KOG1257">
    <property type="taxonomic scope" value="Eukaryota"/>
</dbReference>
<dbReference type="EMBL" id="CM002876">
    <property type="protein sequence ID" value="KFK25426.1"/>
    <property type="molecule type" value="Genomic_DNA"/>
</dbReference>